<sequence length="451" mass="46754">MERTTNTTGTRFRGRAVRTLAVAGAGAMVLGALPGVASAHGGGGRMWDVHEGESIQAAVDQARSGDTIRIAAGTYTEAVCIDGKGLTIRGAGSDQTIIEAPDDTYDLEPGEACWSAQNEADGEDDDTTLRDNLSGLFFLDPDSRVVVKDLQTQNHPANGISAWGADGFTVTGTKGLGHDRYGIFAGNSHNIHIVGNVEEGIDRAGPGEAPNSGTAGISIGDSADSRALVAGNRVRNYNLGVFLREASGGRVDGNHVSGNCIGILTFDDATTETPGAPENVEAGDWKINGNVSQANNRWCLQGRAGDQRISGVGMAVVNAANVRLTANVIKDNNPTIPPAEFIPGPPAPGAPPPPPLTFPPGGLVLLSFAQPPGSDPNPDDDIPGLVTDVKVVANWFGDNRGFVPPTFQPGQMDIFVGQASETNPFIVDPGPGLEFRANRCDASFPADICGG</sequence>
<dbReference type="SUPFAM" id="SSF51126">
    <property type="entry name" value="Pectin lyase-like"/>
    <property type="match status" value="1"/>
</dbReference>
<dbReference type="Proteomes" id="UP000198386">
    <property type="component" value="Unassembled WGS sequence"/>
</dbReference>
<name>A0A239H0H6_9ACTN</name>
<dbReference type="InterPro" id="IPR039448">
    <property type="entry name" value="Beta_helix"/>
</dbReference>
<dbReference type="OrthoDB" id="339817at2"/>
<keyword evidence="3" id="KW-1185">Reference proteome</keyword>
<dbReference type="Gene3D" id="2.160.20.10">
    <property type="entry name" value="Single-stranded right-handed beta-helix, Pectin lyase-like"/>
    <property type="match status" value="1"/>
</dbReference>
<evidence type="ECO:0000313" key="3">
    <source>
        <dbReference type="Proteomes" id="UP000198386"/>
    </source>
</evidence>
<proteinExistence type="predicted"/>
<evidence type="ECO:0000313" key="2">
    <source>
        <dbReference type="EMBL" id="SNS74929.1"/>
    </source>
</evidence>
<dbReference type="InterPro" id="IPR012334">
    <property type="entry name" value="Pectin_lyas_fold"/>
</dbReference>
<organism evidence="2 3">
    <name type="scientific">Geodermatophilus saharensis</name>
    <dbReference type="NCBI Taxonomy" id="1137994"/>
    <lineage>
        <taxon>Bacteria</taxon>
        <taxon>Bacillati</taxon>
        <taxon>Actinomycetota</taxon>
        <taxon>Actinomycetes</taxon>
        <taxon>Geodermatophilales</taxon>
        <taxon>Geodermatophilaceae</taxon>
        <taxon>Geodermatophilus</taxon>
    </lineage>
</organism>
<evidence type="ECO:0000259" key="1">
    <source>
        <dbReference type="Pfam" id="PF13229"/>
    </source>
</evidence>
<gene>
    <name evidence="2" type="ORF">SAMN04488107_3637</name>
</gene>
<dbReference type="InterPro" id="IPR011050">
    <property type="entry name" value="Pectin_lyase_fold/virulence"/>
</dbReference>
<dbReference type="RefSeq" id="WP_141233849.1">
    <property type="nucleotide sequence ID" value="NZ_FZOH01000008.1"/>
</dbReference>
<feature type="domain" description="Right handed beta helix" evidence="1">
    <location>
        <begin position="158"/>
        <end position="333"/>
    </location>
</feature>
<accession>A0A239H0H6</accession>
<dbReference type="Pfam" id="PF13229">
    <property type="entry name" value="Beta_helix"/>
    <property type="match status" value="1"/>
</dbReference>
<dbReference type="AlphaFoldDB" id="A0A239H0H6"/>
<protein>
    <submittedName>
        <fullName evidence="2">Parallel beta-helix repeat (Two copies)</fullName>
    </submittedName>
</protein>
<dbReference type="EMBL" id="FZOH01000008">
    <property type="protein sequence ID" value="SNS74929.1"/>
    <property type="molecule type" value="Genomic_DNA"/>
</dbReference>
<reference evidence="3" key="1">
    <citation type="submission" date="2017-06" db="EMBL/GenBank/DDBJ databases">
        <authorList>
            <person name="Varghese N."/>
            <person name="Submissions S."/>
        </authorList>
    </citation>
    <scope>NUCLEOTIDE SEQUENCE [LARGE SCALE GENOMIC DNA]</scope>
    <source>
        <strain evidence="3">DSM 45423</strain>
    </source>
</reference>